<dbReference type="InterPro" id="IPR018003">
    <property type="entry name" value="Insecticidal_toxin/plasmid_vir"/>
</dbReference>
<geneLocation type="plasmid" evidence="1 2">
    <name>pBb1S5a</name>
</geneLocation>
<proteinExistence type="predicted"/>
<dbReference type="AlphaFoldDB" id="A0A8T5VSL4"/>
<gene>
    <name evidence="1" type="ORF">HAP41_0000048705</name>
</gene>
<name>A0A8T5VSL4_9BRAD</name>
<dbReference type="RefSeq" id="WP_166106862.1">
    <property type="nucleotide sequence ID" value="NZ_CP096256.1"/>
</dbReference>
<evidence type="ECO:0000313" key="2">
    <source>
        <dbReference type="Proteomes" id="UP000551709"/>
    </source>
</evidence>
<dbReference type="Pfam" id="PF03538">
    <property type="entry name" value="VRP1"/>
    <property type="match status" value="1"/>
</dbReference>
<dbReference type="EMBL" id="CP096256">
    <property type="protein sequence ID" value="UPT92152.1"/>
    <property type="molecule type" value="Genomic_DNA"/>
</dbReference>
<organism evidence="1 2">
    <name type="scientific">Bradyrhizobium barranii subsp. apii</name>
    <dbReference type="NCBI Taxonomy" id="2819348"/>
    <lineage>
        <taxon>Bacteria</taxon>
        <taxon>Pseudomonadati</taxon>
        <taxon>Pseudomonadota</taxon>
        <taxon>Alphaproteobacteria</taxon>
        <taxon>Hyphomicrobiales</taxon>
        <taxon>Nitrobacteraceae</taxon>
        <taxon>Bradyrhizobium</taxon>
        <taxon>Bradyrhizobium barranii</taxon>
    </lineage>
</organism>
<dbReference type="Proteomes" id="UP000551709">
    <property type="component" value="Plasmid pBb1S5a"/>
</dbReference>
<accession>A0A8T5VSL4</accession>
<keyword evidence="1" id="KW-0614">Plasmid</keyword>
<reference evidence="1" key="1">
    <citation type="journal article" date="2017" name="Syst. Appl. Microbiol.">
        <title>Soybeans inoculated with root zone soils of Canadian native legumes harbour diverse and novel Bradyrhizobium spp. that possess agricultural potential.</title>
        <authorList>
            <person name="Bromfield E.S.P."/>
            <person name="Cloutier S."/>
            <person name="Tambong J.T."/>
            <person name="Tran Thi T.V."/>
        </authorList>
    </citation>
    <scope>NUCLEOTIDE SEQUENCE</scope>
    <source>
        <strain evidence="1">1S5</strain>
    </source>
</reference>
<protein>
    <submittedName>
        <fullName evidence="1">Tc toxin subunit A</fullName>
    </submittedName>
</protein>
<sequence length="251" mass="28459">MFFEANEAIDLLSFDFWDSKACRQLDWSGIDDHETFRLSLMRFQRLLKLHPNTHVAEQLIGRGFHCAQHVAAIPEHQFIAQTKDIFGSAKMAKRAYQKAQTIRGQVTHLWANLHSNIGSPYSRAIRTLALPTGLEEYFSALPTYEDLFGPQNYCQCEHCKSIFGPAAYFVDVMRIVEQYVTAPNIGTIPATWTLKSRRKGLFDLPLTCANTNSQIPYIQIVNEVLIDRGDVPIAVELRRVDVAGMNITQPS</sequence>
<reference evidence="1" key="2">
    <citation type="submission" date="2022-04" db="EMBL/GenBank/DDBJ databases">
        <authorList>
            <person name="Bromfield E.S.P."/>
            <person name="Cloutier S."/>
        </authorList>
    </citation>
    <scope>NUCLEOTIDE SEQUENCE</scope>
    <source>
        <strain evidence="1">1S5</strain>
        <plasmid evidence="1">pBb1S5a</plasmid>
    </source>
</reference>
<evidence type="ECO:0000313" key="1">
    <source>
        <dbReference type="EMBL" id="UPT92152.1"/>
    </source>
</evidence>